<dbReference type="EMBL" id="JAIMJA010000035">
    <property type="protein sequence ID" value="MCE2597175.1"/>
    <property type="molecule type" value="Genomic_DNA"/>
</dbReference>
<evidence type="ECO:0000313" key="2">
    <source>
        <dbReference type="Proteomes" id="UP001201273"/>
    </source>
</evidence>
<protein>
    <submittedName>
        <fullName evidence="1">Uncharacterized protein</fullName>
    </submittedName>
</protein>
<sequence>MKLSDIATIATNLQDADFWLVRRGSLKTCGKPSTTFNKEHIGIKVINTDLMHPRYLYYCFEDLHSRGVWEPLATGTLSLVNIRVSDVRQIELSPM</sequence>
<proteinExistence type="predicted"/>
<evidence type="ECO:0000313" key="1">
    <source>
        <dbReference type="EMBL" id="MCE2597175.1"/>
    </source>
</evidence>
<reference evidence="1 2" key="1">
    <citation type="journal article" date="2022" name="Environ. Microbiol. Rep.">
        <title>Eco-phylogenetic analyses reveal divergent evolution of vitamin B12 metabolism in the marine bacterial family 'Psychromonadaceae'.</title>
        <authorList>
            <person name="Jin X."/>
            <person name="Yang Y."/>
            <person name="Cao H."/>
            <person name="Gao B."/>
            <person name="Zhao Z."/>
        </authorList>
    </citation>
    <scope>NUCLEOTIDE SEQUENCE [LARGE SCALE GENOMIC DNA]</scope>
    <source>
        <strain evidence="1 2">MKS20</strain>
    </source>
</reference>
<comment type="caution">
    <text evidence="1">The sequence shown here is derived from an EMBL/GenBank/DDBJ whole genome shotgun (WGS) entry which is preliminary data.</text>
</comment>
<dbReference type="SUPFAM" id="SSF116734">
    <property type="entry name" value="DNA methylase specificity domain"/>
    <property type="match status" value="1"/>
</dbReference>
<name>A0ABS8WFA4_9GAMM</name>
<keyword evidence="2" id="KW-1185">Reference proteome</keyword>
<dbReference type="RefSeq" id="WP_233054920.1">
    <property type="nucleotide sequence ID" value="NZ_JAIMJA010000035.1"/>
</dbReference>
<gene>
    <name evidence="1" type="ORF">K6Y31_20585</name>
</gene>
<accession>A0ABS8WFA4</accession>
<dbReference type="Proteomes" id="UP001201273">
    <property type="component" value="Unassembled WGS sequence"/>
</dbReference>
<organism evidence="1 2">
    <name type="scientific">Motilimonas cestriensis</name>
    <dbReference type="NCBI Taxonomy" id="2742685"/>
    <lineage>
        <taxon>Bacteria</taxon>
        <taxon>Pseudomonadati</taxon>
        <taxon>Pseudomonadota</taxon>
        <taxon>Gammaproteobacteria</taxon>
        <taxon>Alteromonadales</taxon>
        <taxon>Alteromonadales genera incertae sedis</taxon>
        <taxon>Motilimonas</taxon>
    </lineage>
</organism>